<proteinExistence type="predicted"/>
<accession>A0A8T1UJP0</accession>
<dbReference type="EMBL" id="JAENGZ010000227">
    <property type="protein sequence ID" value="KAG6964626.1"/>
    <property type="molecule type" value="Genomic_DNA"/>
</dbReference>
<comment type="caution">
    <text evidence="2">The sequence shown here is derived from an EMBL/GenBank/DDBJ whole genome shotgun (WGS) entry which is preliminary data.</text>
</comment>
<evidence type="ECO:0000313" key="3">
    <source>
        <dbReference type="Proteomes" id="UP000688947"/>
    </source>
</evidence>
<feature type="compositionally biased region" description="Basic residues" evidence="1">
    <location>
        <begin position="64"/>
        <end position="82"/>
    </location>
</feature>
<organism evidence="2 3">
    <name type="scientific">Phytophthora cactorum</name>
    <dbReference type="NCBI Taxonomy" id="29920"/>
    <lineage>
        <taxon>Eukaryota</taxon>
        <taxon>Sar</taxon>
        <taxon>Stramenopiles</taxon>
        <taxon>Oomycota</taxon>
        <taxon>Peronosporomycetes</taxon>
        <taxon>Peronosporales</taxon>
        <taxon>Peronosporaceae</taxon>
        <taxon>Phytophthora</taxon>
    </lineage>
</organism>
<protein>
    <submittedName>
        <fullName evidence="2">Uncharacterized protein</fullName>
    </submittedName>
</protein>
<feature type="compositionally biased region" description="Acidic residues" evidence="1">
    <location>
        <begin position="96"/>
        <end position="113"/>
    </location>
</feature>
<dbReference type="Proteomes" id="UP000688947">
    <property type="component" value="Unassembled WGS sequence"/>
</dbReference>
<gene>
    <name evidence="2" type="ORF">JG687_00005869</name>
</gene>
<evidence type="ECO:0000256" key="1">
    <source>
        <dbReference type="SAM" id="MobiDB-lite"/>
    </source>
</evidence>
<reference evidence="2" key="1">
    <citation type="submission" date="2021-01" db="EMBL/GenBank/DDBJ databases">
        <title>Phytophthora aleatoria, a newly-described species from Pinus radiata is distinct from Phytophthora cactorum isolates based on comparative genomics.</title>
        <authorList>
            <person name="Mcdougal R."/>
            <person name="Panda P."/>
            <person name="Williams N."/>
            <person name="Studholme D.J."/>
        </authorList>
    </citation>
    <scope>NUCLEOTIDE SEQUENCE</scope>
    <source>
        <strain evidence="2">NZFS 3830</strain>
    </source>
</reference>
<sequence>MPRLHGGKQEKQRARSKMAARRSGPPPQEKSRSLSASREETVEVTEPVVDALESKAASTTKTNSKQKKRSRSQSKSRKRSTSRTRQEQAVVAAAIDSEDDESEGEEEIEEEGDIPAPLAGVPELDVASRALFDEYVECVRISSPVDPEVVASRVRHDRVVLTADSTPAEYWKRADY</sequence>
<feature type="compositionally biased region" description="Basic and acidic residues" evidence="1">
    <location>
        <begin position="29"/>
        <end position="41"/>
    </location>
</feature>
<evidence type="ECO:0000313" key="2">
    <source>
        <dbReference type="EMBL" id="KAG6964626.1"/>
    </source>
</evidence>
<name>A0A8T1UJP0_9STRA</name>
<dbReference type="AlphaFoldDB" id="A0A8T1UJP0"/>
<feature type="region of interest" description="Disordered" evidence="1">
    <location>
        <begin position="1"/>
        <end position="120"/>
    </location>
</feature>
<dbReference type="OrthoDB" id="10636576at2759"/>